<dbReference type="EMBL" id="JAQIFT010000049">
    <property type="protein sequence ID" value="MDA3732659.1"/>
    <property type="molecule type" value="Genomic_DNA"/>
</dbReference>
<comment type="caution">
    <text evidence="1">The sequence shown here is derived from an EMBL/GenBank/DDBJ whole genome shotgun (WGS) entry which is preliminary data.</text>
</comment>
<dbReference type="Proteomes" id="UP001169242">
    <property type="component" value="Unassembled WGS sequence"/>
</dbReference>
<organism evidence="1 2">
    <name type="scientific">Holtiella tumoricola</name>
    <dbReference type="NCBI Taxonomy" id="3018743"/>
    <lineage>
        <taxon>Bacteria</taxon>
        <taxon>Bacillati</taxon>
        <taxon>Bacillota</taxon>
        <taxon>Clostridia</taxon>
        <taxon>Lachnospirales</taxon>
        <taxon>Cellulosilyticaceae</taxon>
        <taxon>Holtiella</taxon>
    </lineage>
</organism>
<sequence length="278" mass="31605">MEHIKVIICDLDGTLYRDEKFYQRFISHILKGSVFEADEAIIQQKAEAILLGKDPFTLGQFYDRTSDLTGKSLEERLNIKGIVNTEAHFESYLDRKYGFMADAWSVVFMLANQLGIASDVVDAGFVKVREEMLMPEYAIEVSEQLVKVLGELAKYTEGMYMLTNTNEPEAIEFTKYIGLEDKFDVIKYGADKPFGLMNVLPDILNTHQIDGHEILAIGDHGYNDLYPVKVLGGKTILTSPYQIQDHMDWSVRVHTLEALKGQLEEVLTHCKNREGRIA</sequence>
<dbReference type="CDD" id="cd01427">
    <property type="entry name" value="HAD_like"/>
    <property type="match status" value="1"/>
</dbReference>
<accession>A0AA42DP25</accession>
<dbReference type="GO" id="GO:0016787">
    <property type="term" value="F:hydrolase activity"/>
    <property type="evidence" value="ECO:0007669"/>
    <property type="project" value="UniProtKB-KW"/>
</dbReference>
<dbReference type="SUPFAM" id="SSF56784">
    <property type="entry name" value="HAD-like"/>
    <property type="match status" value="1"/>
</dbReference>
<dbReference type="AlphaFoldDB" id="A0AA42DP25"/>
<dbReference type="Pfam" id="PF00702">
    <property type="entry name" value="Hydrolase"/>
    <property type="match status" value="1"/>
</dbReference>
<dbReference type="RefSeq" id="WP_271012702.1">
    <property type="nucleotide sequence ID" value="NZ_JAQIFT010000049.1"/>
</dbReference>
<reference evidence="1" key="1">
    <citation type="journal article" date="2023" name="Int. J. Syst. Evol. Microbiol.">
        <title>&lt;i&gt;Holtiella tumoricola&lt;/i&gt; gen. nov. sp. nov., isolated from a human clinical sample.</title>
        <authorList>
            <person name="Allen-Vercoe E."/>
            <person name="Daigneault M.C."/>
            <person name="Vancuren S.J."/>
            <person name="Cochrane K."/>
            <person name="O'Neal L.L."/>
            <person name="Sankaranarayanan K."/>
            <person name="Lawson P.A."/>
        </authorList>
    </citation>
    <scope>NUCLEOTIDE SEQUENCE</scope>
    <source>
        <strain evidence="1">CC70A</strain>
    </source>
</reference>
<protein>
    <submittedName>
        <fullName evidence="1">HAD hydrolase-like protein</fullName>
    </submittedName>
</protein>
<keyword evidence="2" id="KW-1185">Reference proteome</keyword>
<evidence type="ECO:0000313" key="1">
    <source>
        <dbReference type="EMBL" id="MDA3732659.1"/>
    </source>
</evidence>
<dbReference type="Gene3D" id="3.40.50.1000">
    <property type="entry name" value="HAD superfamily/HAD-like"/>
    <property type="match status" value="1"/>
</dbReference>
<evidence type="ECO:0000313" key="2">
    <source>
        <dbReference type="Proteomes" id="UP001169242"/>
    </source>
</evidence>
<gene>
    <name evidence="1" type="ORF">PBV87_14290</name>
</gene>
<dbReference type="InterPro" id="IPR036412">
    <property type="entry name" value="HAD-like_sf"/>
</dbReference>
<name>A0AA42DP25_9FIRM</name>
<dbReference type="InterPro" id="IPR023214">
    <property type="entry name" value="HAD_sf"/>
</dbReference>
<keyword evidence="1" id="KW-0378">Hydrolase</keyword>
<proteinExistence type="predicted"/>